<proteinExistence type="predicted"/>
<evidence type="ECO:0000313" key="4">
    <source>
        <dbReference type="Proteomes" id="UP000016638"/>
    </source>
</evidence>
<keyword evidence="4" id="KW-1185">Reference proteome</keyword>
<dbReference type="EMBL" id="AWEZ01000008">
    <property type="protein sequence ID" value="ERL10515.1"/>
    <property type="molecule type" value="Genomic_DNA"/>
</dbReference>
<evidence type="ECO:0000256" key="2">
    <source>
        <dbReference type="SAM" id="Phobius"/>
    </source>
</evidence>
<keyword evidence="2" id="KW-0472">Membrane</keyword>
<keyword evidence="2" id="KW-0812">Transmembrane</keyword>
<dbReference type="PATRIC" id="fig|1125712.3.peg.244"/>
<comment type="caution">
    <text evidence="3">The sequence shown here is derived from an EMBL/GenBank/DDBJ whole genome shotgun (WGS) entry which is preliminary data.</text>
</comment>
<dbReference type="Gene3D" id="1.20.120.20">
    <property type="entry name" value="Apolipoprotein"/>
    <property type="match status" value="1"/>
</dbReference>
<dbReference type="STRING" id="1125712.HMPREF1316_2041"/>
<dbReference type="SUPFAM" id="SSF58104">
    <property type="entry name" value="Methyl-accepting chemotaxis protein (MCP) signaling domain"/>
    <property type="match status" value="1"/>
</dbReference>
<dbReference type="RefSeq" id="WP_021725100.1">
    <property type="nucleotide sequence ID" value="NZ_AWEZ01000008.1"/>
</dbReference>
<feature type="transmembrane region" description="Helical" evidence="2">
    <location>
        <begin position="6"/>
        <end position="26"/>
    </location>
</feature>
<feature type="compositionally biased region" description="Low complexity" evidence="1">
    <location>
        <begin position="183"/>
        <end position="194"/>
    </location>
</feature>
<dbReference type="Proteomes" id="UP000016638">
    <property type="component" value="Unassembled WGS sequence"/>
</dbReference>
<gene>
    <name evidence="3" type="ORF">HMPREF1316_2041</name>
</gene>
<feature type="region of interest" description="Disordered" evidence="1">
    <location>
        <begin position="147"/>
        <end position="200"/>
    </location>
</feature>
<keyword evidence="2" id="KW-1133">Transmembrane helix</keyword>
<dbReference type="InterPro" id="IPR009293">
    <property type="entry name" value="UPF0478"/>
</dbReference>
<accession>U2TW07</accession>
<name>U2TW07_9ACTN</name>
<sequence>MQLDPLQIVLVVLVLAAVWAVVELALTLRHARASVDEVTRTANETIEQVQPVIAKLDGVMDDLQPAIKQVDPLVERVGDAVDSANESLGRVNGILGDVSSVSSTAADVTDMVNGVATSAAAGVTNVINRISGKDGGAGRHAARLRGEGASVEDVDAQGGGGQPAHTVRYVTYGQDTGGQAPHAAASSDTDASADPTKSQA</sequence>
<protein>
    <submittedName>
        <fullName evidence="3">PF06103 family protein</fullName>
    </submittedName>
</protein>
<dbReference type="eggNOG" id="COG4768">
    <property type="taxonomic scope" value="Bacteria"/>
</dbReference>
<organism evidence="3 4">
    <name type="scientific">Olsenella profusa F0195</name>
    <dbReference type="NCBI Taxonomy" id="1125712"/>
    <lineage>
        <taxon>Bacteria</taxon>
        <taxon>Bacillati</taxon>
        <taxon>Actinomycetota</taxon>
        <taxon>Coriobacteriia</taxon>
        <taxon>Coriobacteriales</taxon>
        <taxon>Atopobiaceae</taxon>
        <taxon>Olsenella</taxon>
    </lineage>
</organism>
<dbReference type="AlphaFoldDB" id="U2TW07"/>
<evidence type="ECO:0000313" key="3">
    <source>
        <dbReference type="EMBL" id="ERL10515.1"/>
    </source>
</evidence>
<dbReference type="Pfam" id="PF06103">
    <property type="entry name" value="DUF948"/>
    <property type="match status" value="1"/>
</dbReference>
<dbReference type="OrthoDB" id="3186591at2"/>
<evidence type="ECO:0000256" key="1">
    <source>
        <dbReference type="SAM" id="MobiDB-lite"/>
    </source>
</evidence>
<reference evidence="3 4" key="1">
    <citation type="submission" date="2013-08" db="EMBL/GenBank/DDBJ databases">
        <authorList>
            <person name="Durkin A.S."/>
            <person name="Haft D.R."/>
            <person name="McCorrison J."/>
            <person name="Torralba M."/>
            <person name="Gillis M."/>
            <person name="Haft D.H."/>
            <person name="Methe B."/>
            <person name="Sutton G."/>
            <person name="Nelson K.E."/>
        </authorList>
    </citation>
    <scope>NUCLEOTIDE SEQUENCE [LARGE SCALE GENOMIC DNA]</scope>
    <source>
        <strain evidence="3 4">F0195</strain>
    </source>
</reference>